<dbReference type="OrthoDB" id="9990371at2759"/>
<name>A0A816BGA9_9BILA</name>
<evidence type="ECO:0000313" key="3">
    <source>
        <dbReference type="Proteomes" id="UP000663829"/>
    </source>
</evidence>
<feature type="non-terminal residue" evidence="1">
    <location>
        <position position="1"/>
    </location>
</feature>
<protein>
    <submittedName>
        <fullName evidence="1">Uncharacterized protein</fullName>
    </submittedName>
</protein>
<gene>
    <name evidence="1" type="ORF">GPM918_LOCUS43017</name>
    <name evidence="2" type="ORF">SRO942_LOCUS44399</name>
</gene>
<dbReference type="Proteomes" id="UP000663829">
    <property type="component" value="Unassembled WGS sequence"/>
</dbReference>
<dbReference type="Proteomes" id="UP000681722">
    <property type="component" value="Unassembled WGS sequence"/>
</dbReference>
<evidence type="ECO:0000313" key="1">
    <source>
        <dbReference type="EMBL" id="CAF1609872.1"/>
    </source>
</evidence>
<accession>A0A816BGA9</accession>
<dbReference type="EMBL" id="CAJNOQ010037822">
    <property type="protein sequence ID" value="CAF1609872.1"/>
    <property type="molecule type" value="Genomic_DNA"/>
</dbReference>
<feature type="non-terminal residue" evidence="1">
    <location>
        <position position="302"/>
    </location>
</feature>
<sequence>KDNETSTLFLDMATCFDDVDRKMNDVFNHLQKLSVPSTWSEPKFLNWKQLNVANVDHRHLLSNVFTMNKVVTMHQACQLAVDYSNVINDIKLPIIKDSDMSITVKRFVAAYVLEYLNSLPSMATGYLILALANYIVPSFNFDEKQIKTAPLFDNFINNICSINLIQNDDKLNELQQILLQYDTVWKMENLYERIEKRLEILHNRKDTNTLQLKAFRWKNYHSLKDMQPKANIQRQTIYDELTKDKQILGMQDSSYQTVADKVAALEQTVVQRLRWATGANCLLQDLLSKFEKKQKQRANEIE</sequence>
<proteinExistence type="predicted"/>
<comment type="caution">
    <text evidence="1">The sequence shown here is derived from an EMBL/GenBank/DDBJ whole genome shotgun (WGS) entry which is preliminary data.</text>
</comment>
<dbReference type="EMBL" id="CAJOBC010104545">
    <property type="protein sequence ID" value="CAF4492440.1"/>
    <property type="molecule type" value="Genomic_DNA"/>
</dbReference>
<keyword evidence="3" id="KW-1185">Reference proteome</keyword>
<dbReference type="AlphaFoldDB" id="A0A816BGA9"/>
<reference evidence="1" key="1">
    <citation type="submission" date="2021-02" db="EMBL/GenBank/DDBJ databases">
        <authorList>
            <person name="Nowell W R."/>
        </authorList>
    </citation>
    <scope>NUCLEOTIDE SEQUENCE</scope>
</reference>
<organism evidence="1 3">
    <name type="scientific">Didymodactylos carnosus</name>
    <dbReference type="NCBI Taxonomy" id="1234261"/>
    <lineage>
        <taxon>Eukaryota</taxon>
        <taxon>Metazoa</taxon>
        <taxon>Spiralia</taxon>
        <taxon>Gnathifera</taxon>
        <taxon>Rotifera</taxon>
        <taxon>Eurotatoria</taxon>
        <taxon>Bdelloidea</taxon>
        <taxon>Philodinida</taxon>
        <taxon>Philodinidae</taxon>
        <taxon>Didymodactylos</taxon>
    </lineage>
</organism>
<evidence type="ECO:0000313" key="2">
    <source>
        <dbReference type="EMBL" id="CAF4492440.1"/>
    </source>
</evidence>